<evidence type="ECO:0000313" key="2">
    <source>
        <dbReference type="EMBL" id="CEM04975.1"/>
    </source>
</evidence>
<accession>A0A0G4EZM9</accession>
<evidence type="ECO:0000313" key="3">
    <source>
        <dbReference type="Proteomes" id="UP000041254"/>
    </source>
</evidence>
<keyword evidence="3" id="KW-1185">Reference proteome</keyword>
<reference evidence="2 3" key="1">
    <citation type="submission" date="2014-11" db="EMBL/GenBank/DDBJ databases">
        <authorList>
            <person name="Zhu J."/>
            <person name="Qi W."/>
            <person name="Song R."/>
        </authorList>
    </citation>
    <scope>NUCLEOTIDE SEQUENCE [LARGE SCALE GENOMIC DNA]</scope>
</reference>
<feature type="compositionally biased region" description="Basic residues" evidence="1">
    <location>
        <begin position="1"/>
        <end position="10"/>
    </location>
</feature>
<organism evidence="2 3">
    <name type="scientific">Vitrella brassicaformis (strain CCMP3155)</name>
    <dbReference type="NCBI Taxonomy" id="1169540"/>
    <lineage>
        <taxon>Eukaryota</taxon>
        <taxon>Sar</taxon>
        <taxon>Alveolata</taxon>
        <taxon>Colpodellida</taxon>
        <taxon>Vitrellaceae</taxon>
        <taxon>Vitrella</taxon>
    </lineage>
</organism>
<name>A0A0G4EZM9_VITBC</name>
<sequence>MRRVEPKKRGGYASAKSSCRPSASASLKGRSAPQQHESAGSAVLRTVGGIREGCGYLLGTWRRTHFSPDIFPQALNGAGSVAHLDDLDAEYGNVWRFVFLNDEGHFILECTNPGPGTAKDSGDHGSSAFLTPDLSLDPHRGRAAVLELIPYPPFREGPTDVGLMIKAEASDLVLCSAESTKSVHLLTQHEANTTKTGEAGCCGWVYNIAWEATPDEDIALELGEYAH</sequence>
<dbReference type="InParanoid" id="A0A0G4EZM9"/>
<evidence type="ECO:0000256" key="1">
    <source>
        <dbReference type="SAM" id="MobiDB-lite"/>
    </source>
</evidence>
<feature type="region of interest" description="Disordered" evidence="1">
    <location>
        <begin position="1"/>
        <end position="41"/>
    </location>
</feature>
<dbReference type="AlphaFoldDB" id="A0A0G4EZM9"/>
<gene>
    <name evidence="2" type="ORF">Vbra_14111</name>
</gene>
<protein>
    <submittedName>
        <fullName evidence="2">Uncharacterized protein</fullName>
    </submittedName>
</protein>
<dbReference type="VEuPathDB" id="CryptoDB:Vbra_14111"/>
<dbReference type="Proteomes" id="UP000041254">
    <property type="component" value="Unassembled WGS sequence"/>
</dbReference>
<dbReference type="EMBL" id="CDMY01000356">
    <property type="protein sequence ID" value="CEM04975.1"/>
    <property type="molecule type" value="Genomic_DNA"/>
</dbReference>
<proteinExistence type="predicted"/>
<feature type="compositionally biased region" description="Polar residues" evidence="1">
    <location>
        <begin position="15"/>
        <end position="25"/>
    </location>
</feature>